<keyword evidence="6 8" id="KW-0472">Membrane</keyword>
<evidence type="ECO:0000256" key="2">
    <source>
        <dbReference type="ARBA" id="ARBA00022448"/>
    </source>
</evidence>
<dbReference type="InterPro" id="IPR000531">
    <property type="entry name" value="Beta-barrel_TonB"/>
</dbReference>
<keyword evidence="14" id="KW-1185">Reference proteome</keyword>
<protein>
    <submittedName>
        <fullName evidence="13">TonB-dependent receptor</fullName>
    </submittedName>
</protein>
<dbReference type="PROSITE" id="PS52016">
    <property type="entry name" value="TONB_DEPENDENT_REC_3"/>
    <property type="match status" value="1"/>
</dbReference>
<evidence type="ECO:0000256" key="7">
    <source>
        <dbReference type="ARBA" id="ARBA00023237"/>
    </source>
</evidence>
<comment type="similarity">
    <text evidence="8 9">Belongs to the TonB-dependent receptor family.</text>
</comment>
<dbReference type="Proteomes" id="UP000661077">
    <property type="component" value="Unassembled WGS sequence"/>
</dbReference>
<dbReference type="RefSeq" id="WP_203168802.1">
    <property type="nucleotide sequence ID" value="NZ_JAEVLS010000004.1"/>
</dbReference>
<evidence type="ECO:0000256" key="5">
    <source>
        <dbReference type="ARBA" id="ARBA00023077"/>
    </source>
</evidence>
<evidence type="ECO:0000256" key="4">
    <source>
        <dbReference type="ARBA" id="ARBA00022692"/>
    </source>
</evidence>
<keyword evidence="13" id="KW-0675">Receptor</keyword>
<organism evidence="13 14">
    <name type="scientific">Steroidobacter gossypii</name>
    <dbReference type="NCBI Taxonomy" id="2805490"/>
    <lineage>
        <taxon>Bacteria</taxon>
        <taxon>Pseudomonadati</taxon>
        <taxon>Pseudomonadota</taxon>
        <taxon>Gammaproteobacteria</taxon>
        <taxon>Steroidobacterales</taxon>
        <taxon>Steroidobacteraceae</taxon>
        <taxon>Steroidobacter</taxon>
    </lineage>
</organism>
<dbReference type="SUPFAM" id="SSF56935">
    <property type="entry name" value="Porins"/>
    <property type="match status" value="1"/>
</dbReference>
<dbReference type="Gene3D" id="2.40.170.20">
    <property type="entry name" value="TonB-dependent receptor, beta-barrel domain"/>
    <property type="match status" value="1"/>
</dbReference>
<dbReference type="Pfam" id="PF07715">
    <property type="entry name" value="Plug"/>
    <property type="match status" value="1"/>
</dbReference>
<dbReference type="InterPro" id="IPR039426">
    <property type="entry name" value="TonB-dep_rcpt-like"/>
</dbReference>
<dbReference type="Gene3D" id="2.170.130.10">
    <property type="entry name" value="TonB-dependent receptor, plug domain"/>
    <property type="match status" value="1"/>
</dbReference>
<dbReference type="InterPro" id="IPR037066">
    <property type="entry name" value="Plug_dom_sf"/>
</dbReference>
<feature type="domain" description="TonB-dependent receptor plug" evidence="12">
    <location>
        <begin position="71"/>
        <end position="185"/>
    </location>
</feature>
<name>A0ABS1X0E3_9GAMM</name>
<keyword evidence="2 8" id="KW-0813">Transport</keyword>
<keyword evidence="5 9" id="KW-0798">TonB box</keyword>
<evidence type="ECO:0000256" key="10">
    <source>
        <dbReference type="SAM" id="SignalP"/>
    </source>
</evidence>
<sequence>MSIEASYKLRFAIAVALSAHCGGNVFAQEASAEMVAQATPATAAAADVMLPTKAEEVVVTGSRIVRVDGYEAPTPLSVVDEALLAQTADVSVTQTLNTMPAFGGSLTVASGARTPSSNTAGISGVALRNLGGNRTLVLLDGQRSVPATATGIVDTNNFPQQLISRVETVTGGASAVYGSDAVAGVVNFVLDRKYTGFKGEASAASTNYDDGRNWKVELAAGFPFAQGRGHVLLSGEMVDDDGVHGTGKRGWAASTRNYYVNPNYNGTNGEPEFLLADNVWLGQATHGGIITSGPLRGTAFGPGGVPYQFNYGVGVPRDNFMSGGDYLSTPTHNSYSLAPTEERRNIFTRVSYDITDNLNVFAQASRGVSETLGIAFPHYQVGAGPTVRSGNPFIPASVQDAMTAQGIASFRIGTMNADMGDIPVGTTRAANRFVVGAEGKLDMLSTRWSWNFYAQLGETSSSYNTYNVENNARYALALDAVRDPNTGQTVCRSTLTDPTNGCVPWNPMGIGVNSDEARAYLLGTAHADQTTKQTVYSASITGEPFSNWAGPVSVALSAEHRKEEATVTSDPVSQVGGWRSGNLIPLDAGYHVSEAAIETLVPLAADLPLVDSLDLSAAFRATDYEISGSVETWKVGLTYSPVPDVRFRGTVSRDIRAPNINELFQELNIGLTSTFDPETNTVPTHGRTQRGNLGLTPEKADSMTVGVVFQPSFAPGLSFSVDYWDIKVKDAISLIGGSQIINLCYNGRPDLCPKITRVNGVITTVEQGNYNLARQDVSGIDVAASYSTPLSSWVSNWKGDLSFRVAGTHYEKNITDDGLSLPDDIVGTTAQPATVVNATLGYELDRFQASLTARGFSSTVLDNDYIVCQSDCPTSTTFERTMDRMHIDGAVYYDASLSYTFNRFGPGEGRVFLNVRNLLGTDPELIPAIGTTGLPYIYMRTGGRFDVLGRVFRAGLSFKF</sequence>
<dbReference type="InterPro" id="IPR012910">
    <property type="entry name" value="Plug_dom"/>
</dbReference>
<evidence type="ECO:0000256" key="8">
    <source>
        <dbReference type="PROSITE-ProRule" id="PRU01360"/>
    </source>
</evidence>
<evidence type="ECO:0000256" key="1">
    <source>
        <dbReference type="ARBA" id="ARBA00004571"/>
    </source>
</evidence>
<accession>A0ABS1X0E3</accession>
<evidence type="ECO:0000256" key="3">
    <source>
        <dbReference type="ARBA" id="ARBA00022452"/>
    </source>
</evidence>
<comment type="caution">
    <text evidence="13">The sequence shown here is derived from an EMBL/GenBank/DDBJ whole genome shotgun (WGS) entry which is preliminary data.</text>
</comment>
<keyword evidence="10" id="KW-0732">Signal</keyword>
<evidence type="ECO:0000259" key="11">
    <source>
        <dbReference type="Pfam" id="PF00593"/>
    </source>
</evidence>
<reference evidence="13 14" key="1">
    <citation type="journal article" date="2021" name="Int. J. Syst. Evol. Microbiol.">
        <title>Steroidobacter gossypii sp. nov., isolated from soil of cotton cropping field.</title>
        <authorList>
            <person name="Huang R."/>
            <person name="Yang S."/>
            <person name="Zhen C."/>
            <person name="Liu W."/>
        </authorList>
    </citation>
    <scope>NUCLEOTIDE SEQUENCE [LARGE SCALE GENOMIC DNA]</scope>
    <source>
        <strain evidence="13 14">S1-65</strain>
    </source>
</reference>
<evidence type="ECO:0000313" key="13">
    <source>
        <dbReference type="EMBL" id="MBM0106687.1"/>
    </source>
</evidence>
<evidence type="ECO:0000256" key="6">
    <source>
        <dbReference type="ARBA" id="ARBA00023136"/>
    </source>
</evidence>
<feature type="chain" id="PRO_5047211178" evidence="10">
    <location>
        <begin position="28"/>
        <end position="960"/>
    </location>
</feature>
<evidence type="ECO:0000259" key="12">
    <source>
        <dbReference type="Pfam" id="PF07715"/>
    </source>
</evidence>
<gene>
    <name evidence="13" type="ORF">JM946_18300</name>
</gene>
<dbReference type="EMBL" id="JAEVLS010000004">
    <property type="protein sequence ID" value="MBM0106687.1"/>
    <property type="molecule type" value="Genomic_DNA"/>
</dbReference>
<keyword evidence="7 8" id="KW-0998">Cell outer membrane</keyword>
<evidence type="ECO:0000256" key="9">
    <source>
        <dbReference type="RuleBase" id="RU003357"/>
    </source>
</evidence>
<dbReference type="Pfam" id="PF00593">
    <property type="entry name" value="TonB_dep_Rec_b-barrel"/>
    <property type="match status" value="1"/>
</dbReference>
<feature type="signal peptide" evidence="10">
    <location>
        <begin position="1"/>
        <end position="27"/>
    </location>
</feature>
<evidence type="ECO:0000313" key="14">
    <source>
        <dbReference type="Proteomes" id="UP000661077"/>
    </source>
</evidence>
<keyword evidence="4 8" id="KW-0812">Transmembrane</keyword>
<comment type="subcellular location">
    <subcellularLocation>
        <location evidence="1 8">Cell outer membrane</location>
        <topology evidence="1 8">Multi-pass membrane protein</topology>
    </subcellularLocation>
</comment>
<keyword evidence="3 8" id="KW-1134">Transmembrane beta strand</keyword>
<dbReference type="PANTHER" id="PTHR47234">
    <property type="match status" value="1"/>
</dbReference>
<dbReference type="InterPro" id="IPR036942">
    <property type="entry name" value="Beta-barrel_TonB_sf"/>
</dbReference>
<dbReference type="PANTHER" id="PTHR47234:SF3">
    <property type="entry name" value="SECRETIN_TONB SHORT N-TERMINAL DOMAIN-CONTAINING PROTEIN"/>
    <property type="match status" value="1"/>
</dbReference>
<proteinExistence type="inferred from homology"/>
<feature type="domain" description="TonB-dependent receptor-like beta-barrel" evidence="11">
    <location>
        <begin position="446"/>
        <end position="918"/>
    </location>
</feature>